<dbReference type="EMBL" id="FUXB01000037">
    <property type="protein sequence ID" value="SKA28665.1"/>
    <property type="molecule type" value="Genomic_DNA"/>
</dbReference>
<keyword evidence="2" id="KW-1185">Reference proteome</keyword>
<protein>
    <submittedName>
        <fullName evidence="1">Uncharacterized protein</fullName>
    </submittedName>
</protein>
<sequence length="77" mass="8785">MRRITLDLGSSDMKLVLEGLESLEKQWAHICENSDDEDEVSDYGNDLIELRLLIKSLRSDAISVFGDNVLNFSRELL</sequence>
<accession>A0A1T4SKG1</accession>
<dbReference type="AlphaFoldDB" id="A0A1T4SKG1"/>
<dbReference type="OrthoDB" id="9153813at2"/>
<gene>
    <name evidence="1" type="ORF">SAMN02745782_03345</name>
</gene>
<evidence type="ECO:0000313" key="2">
    <source>
        <dbReference type="Proteomes" id="UP000190834"/>
    </source>
</evidence>
<evidence type="ECO:0000313" key="1">
    <source>
        <dbReference type="EMBL" id="SKA28665.1"/>
    </source>
</evidence>
<dbReference type="Proteomes" id="UP000190834">
    <property type="component" value="Unassembled WGS sequence"/>
</dbReference>
<proteinExistence type="predicted"/>
<organism evidence="1 2">
    <name type="scientific">Vibrio cincinnatiensis DSM 19608</name>
    <dbReference type="NCBI Taxonomy" id="1123491"/>
    <lineage>
        <taxon>Bacteria</taxon>
        <taxon>Pseudomonadati</taxon>
        <taxon>Pseudomonadota</taxon>
        <taxon>Gammaproteobacteria</taxon>
        <taxon>Vibrionales</taxon>
        <taxon>Vibrionaceae</taxon>
        <taxon>Vibrio</taxon>
    </lineage>
</organism>
<reference evidence="2" key="1">
    <citation type="submission" date="2017-02" db="EMBL/GenBank/DDBJ databases">
        <authorList>
            <person name="Varghese N."/>
            <person name="Submissions S."/>
        </authorList>
    </citation>
    <scope>NUCLEOTIDE SEQUENCE [LARGE SCALE GENOMIC DNA]</scope>
    <source>
        <strain evidence="2">DSM 19608</strain>
    </source>
</reference>
<name>A0A1T4SKG1_VIBCI</name>